<dbReference type="GO" id="GO:0005576">
    <property type="term" value="C:extracellular region"/>
    <property type="evidence" value="ECO:0007669"/>
    <property type="project" value="InterPro"/>
</dbReference>
<protein>
    <submittedName>
        <fullName evidence="3">Uncharacterized protein</fullName>
    </submittedName>
</protein>
<dbReference type="SUPFAM" id="SSF49606">
    <property type="entry name" value="Neurophysin II"/>
    <property type="match status" value="1"/>
</dbReference>
<evidence type="ECO:0000256" key="2">
    <source>
        <dbReference type="ARBA" id="ARBA00023157"/>
    </source>
</evidence>
<accession>A0A9P0Q5X8</accession>
<proteinExistence type="inferred from homology"/>
<dbReference type="GO" id="GO:0005185">
    <property type="term" value="F:neurohypophyseal hormone activity"/>
    <property type="evidence" value="ECO:0007669"/>
    <property type="project" value="InterPro"/>
</dbReference>
<sequence length="82" mass="8928">MGTSEALVCQQGLFHERIPCTAGSGSCRKGTGRCAIDNICCSQGNNSIDEFNHNGEDTLFNSSYQFIHLGADFRIKDMAHSL</sequence>
<reference evidence="3" key="1">
    <citation type="submission" date="2022-03" db="EMBL/GenBank/DDBJ databases">
        <authorList>
            <person name="Sayadi A."/>
        </authorList>
    </citation>
    <scope>NUCLEOTIDE SEQUENCE</scope>
</reference>
<organism evidence="3 4">
    <name type="scientific">Acanthoscelides obtectus</name>
    <name type="common">Bean weevil</name>
    <name type="synonym">Bruchus obtectus</name>
    <dbReference type="NCBI Taxonomy" id="200917"/>
    <lineage>
        <taxon>Eukaryota</taxon>
        <taxon>Metazoa</taxon>
        <taxon>Ecdysozoa</taxon>
        <taxon>Arthropoda</taxon>
        <taxon>Hexapoda</taxon>
        <taxon>Insecta</taxon>
        <taxon>Pterygota</taxon>
        <taxon>Neoptera</taxon>
        <taxon>Endopterygota</taxon>
        <taxon>Coleoptera</taxon>
        <taxon>Polyphaga</taxon>
        <taxon>Cucujiformia</taxon>
        <taxon>Chrysomeloidea</taxon>
        <taxon>Chrysomelidae</taxon>
        <taxon>Bruchinae</taxon>
        <taxon>Bruchini</taxon>
        <taxon>Acanthoscelides</taxon>
    </lineage>
</organism>
<gene>
    <name evidence="3" type="ORF">ACAOBT_LOCUS29741</name>
</gene>
<keyword evidence="4" id="KW-1185">Reference proteome</keyword>
<dbReference type="Pfam" id="PF00184">
    <property type="entry name" value="Hormone_5"/>
    <property type="match status" value="1"/>
</dbReference>
<dbReference type="AlphaFoldDB" id="A0A9P0Q5X8"/>
<dbReference type="Gene3D" id="2.60.9.10">
    <property type="entry name" value="Neurohypophysial hormone domain"/>
    <property type="match status" value="1"/>
</dbReference>
<evidence type="ECO:0000313" key="3">
    <source>
        <dbReference type="EMBL" id="CAH2007595.1"/>
    </source>
</evidence>
<evidence type="ECO:0000313" key="4">
    <source>
        <dbReference type="Proteomes" id="UP001152888"/>
    </source>
</evidence>
<dbReference type="EMBL" id="CAKOFQ010007757">
    <property type="protein sequence ID" value="CAH2007595.1"/>
    <property type="molecule type" value="Genomic_DNA"/>
</dbReference>
<evidence type="ECO:0000256" key="1">
    <source>
        <dbReference type="ARBA" id="ARBA00007369"/>
    </source>
</evidence>
<dbReference type="InterPro" id="IPR036387">
    <property type="entry name" value="Neurhyp_horm_dom_sf"/>
</dbReference>
<comment type="caution">
    <text evidence="3">The sequence shown here is derived from an EMBL/GenBank/DDBJ whole genome shotgun (WGS) entry which is preliminary data.</text>
</comment>
<keyword evidence="2" id="KW-1015">Disulfide bond</keyword>
<name>A0A9P0Q5X8_ACAOB</name>
<comment type="similarity">
    <text evidence="1">Belongs to the vasopressin/oxytocin family.</text>
</comment>
<dbReference type="OrthoDB" id="10056056at2759"/>
<dbReference type="Proteomes" id="UP001152888">
    <property type="component" value="Unassembled WGS sequence"/>
</dbReference>
<dbReference type="InterPro" id="IPR000981">
    <property type="entry name" value="Neurhyp_horm"/>
</dbReference>